<evidence type="ECO:0000313" key="19">
    <source>
        <dbReference type="EMBL" id="KAH9828125.1"/>
    </source>
</evidence>
<comment type="subcellular location">
    <subcellularLocation>
        <location evidence="3">Endosome</location>
        <location evidence="3">Multivesicular body membrane</location>
        <topology evidence="3">Single-pass type II membrane protein</topology>
    </subcellularLocation>
    <subcellularLocation>
        <location evidence="2">Prevacuolar compartment membrane</location>
        <topology evidence="2">Single-pass type II membrane protein</topology>
    </subcellularLocation>
</comment>
<dbReference type="EMBL" id="RIBY02001830">
    <property type="protein sequence ID" value="KAH9828125.1"/>
    <property type="molecule type" value="Genomic_DNA"/>
</dbReference>
<evidence type="ECO:0000256" key="3">
    <source>
        <dbReference type="ARBA" id="ARBA00004343"/>
    </source>
</evidence>
<comment type="subunit">
    <text evidence="5">Binds to both phosphatidylinositol (PI) and phosphatidylinositol 3,5-bisphosphate (PIP2).</text>
</comment>
<dbReference type="InterPro" id="IPR050805">
    <property type="entry name" value="ATG15_Lipase"/>
</dbReference>
<keyword evidence="10" id="KW-0442">Lipid degradation</keyword>
<dbReference type="OrthoDB" id="58570at2759"/>
<keyword evidence="8" id="KW-0967">Endosome</keyword>
<evidence type="ECO:0000256" key="5">
    <source>
        <dbReference type="ARBA" id="ARBA00011137"/>
    </source>
</evidence>
<dbReference type="GO" id="GO:0005775">
    <property type="term" value="C:vacuolar lumen"/>
    <property type="evidence" value="ECO:0007669"/>
    <property type="project" value="TreeGrafter"/>
</dbReference>
<dbReference type="GO" id="GO:0004806">
    <property type="term" value="F:triacylglycerol lipase activity"/>
    <property type="evidence" value="ECO:0007669"/>
    <property type="project" value="UniProtKB-EC"/>
</dbReference>
<evidence type="ECO:0000256" key="9">
    <source>
        <dbReference type="ARBA" id="ARBA00022801"/>
    </source>
</evidence>
<keyword evidence="9" id="KW-0378">Hydrolase</keyword>
<reference evidence="19 20" key="2">
    <citation type="journal article" date="2021" name="Curr. Genet.">
        <title>Genetic response to nitrogen starvation in the aggressive Eucalyptus foliar pathogen Teratosphaeria destructans.</title>
        <authorList>
            <person name="Havenga M."/>
            <person name="Wingfield B.D."/>
            <person name="Wingfield M.J."/>
            <person name="Dreyer L.L."/>
            <person name="Roets F."/>
            <person name="Aylward J."/>
        </authorList>
    </citation>
    <scope>NUCLEOTIDE SEQUENCE [LARGE SCALE GENOMIC DNA]</scope>
    <source>
        <strain evidence="19">CMW44962</strain>
    </source>
</reference>
<dbReference type="PANTHER" id="PTHR47175:SF2">
    <property type="entry name" value="LIPASE ATG15-RELATED"/>
    <property type="match status" value="1"/>
</dbReference>
<keyword evidence="15" id="KW-0472">Membrane</keyword>
<proteinExistence type="inferred from homology"/>
<dbReference type="EC" id="3.1.1.3" evidence="6"/>
<evidence type="ECO:0000256" key="1">
    <source>
        <dbReference type="ARBA" id="ARBA00001024"/>
    </source>
</evidence>
<feature type="region of interest" description="Disordered" evidence="18">
    <location>
        <begin position="492"/>
        <end position="512"/>
    </location>
</feature>
<evidence type="ECO:0000256" key="17">
    <source>
        <dbReference type="ARBA" id="ARBA00029828"/>
    </source>
</evidence>
<keyword evidence="12" id="KW-1133">Transmembrane helix</keyword>
<dbReference type="GO" id="GO:0004620">
    <property type="term" value="F:phospholipase activity"/>
    <property type="evidence" value="ECO:0007669"/>
    <property type="project" value="TreeGrafter"/>
</dbReference>
<evidence type="ECO:0000256" key="6">
    <source>
        <dbReference type="ARBA" id="ARBA00013279"/>
    </source>
</evidence>
<evidence type="ECO:0000313" key="20">
    <source>
        <dbReference type="Proteomes" id="UP001138500"/>
    </source>
</evidence>
<sequence length="656" mass="72000">MTTPMRCFYDSSAARHARSTFDMRRFGDTWLLPLLGLFMLLLDSAHAARTPHQRRADQHLFPFLPPSTPDHDTHTHTRHPPPQDLGEREFTLRHIYHHGTHHYPHLHRYLDVPPEAALAVSSDDGEPYDQAETTLSARAMTISIQRLAHRTPSDIDRLLDHAYIYGEAASLPTDAWVDDDIAGPNISDKHTILTFAKMAANAYVEDHLGGEWKDVKGGFNYTDDFGWQQDGLRGHIFADQTNKTIVIGLKGTSPAVFDGADTTGNDKLNDNLFGSCCCGQGGPYMWKQVCNCKSSDAYTCNSTCLVRSLRDKGHYYRSVRDLYHNVTERYPDVEHVWLSGHSLGGVVASLLGLTYGLPTLTFEAYPDAMAASRLGLPTPPGYRIGAHQNRRGTGIYHFGHTADPIYMGTANGATSVPSIAGYAFEGVCHTGQTCTYDTVGDLGWRVGIGTHKINSVIKDVLMKYDTVPECEEDVDCQDCYNWKFFESNGTQPITSSVSSSTSTSTRTRTETCKTPGWWGCLDETTTSMPMTSTSTSSSTSSSTCKTPGWFGCRDPTTTTSSSQSTSTTAAPAPTITTTSSLPTSTSTCKTPGWFGCNDPTTTMPAQPAKTVVSTTPTATTQPEVSSAPTPGERHCVERHWYGRCKEYEEAVKADLR</sequence>
<evidence type="ECO:0000256" key="18">
    <source>
        <dbReference type="SAM" id="MobiDB-lite"/>
    </source>
</evidence>
<feature type="compositionally biased region" description="Low complexity" evidence="18">
    <location>
        <begin position="607"/>
        <end position="620"/>
    </location>
</feature>
<accession>A0A9W7ST01</accession>
<dbReference type="InterPro" id="IPR029058">
    <property type="entry name" value="AB_hydrolase_fold"/>
</dbReference>
<dbReference type="CDD" id="cd00519">
    <property type="entry name" value="Lipase_3"/>
    <property type="match status" value="1"/>
</dbReference>
<dbReference type="GO" id="GO:0034496">
    <property type="term" value="P:multivesicular body membrane disassembly"/>
    <property type="evidence" value="ECO:0007669"/>
    <property type="project" value="TreeGrafter"/>
</dbReference>
<dbReference type="GO" id="GO:0046461">
    <property type="term" value="P:neutral lipid catabolic process"/>
    <property type="evidence" value="ECO:0007669"/>
    <property type="project" value="TreeGrafter"/>
</dbReference>
<feature type="region of interest" description="Disordered" evidence="18">
    <location>
        <begin position="599"/>
        <end position="631"/>
    </location>
</feature>
<dbReference type="AlphaFoldDB" id="A0A9W7ST01"/>
<evidence type="ECO:0000256" key="8">
    <source>
        <dbReference type="ARBA" id="ARBA00022753"/>
    </source>
</evidence>
<comment type="catalytic activity">
    <reaction evidence="1">
        <text>a triacylglycerol + H2O = a diacylglycerol + a fatty acid + H(+)</text>
        <dbReference type="Rhea" id="RHEA:12044"/>
        <dbReference type="ChEBI" id="CHEBI:15377"/>
        <dbReference type="ChEBI" id="CHEBI:15378"/>
        <dbReference type="ChEBI" id="CHEBI:17855"/>
        <dbReference type="ChEBI" id="CHEBI:18035"/>
        <dbReference type="ChEBI" id="CHEBI:28868"/>
        <dbReference type="EC" id="3.1.1.3"/>
    </reaction>
</comment>
<dbReference type="Proteomes" id="UP001138500">
    <property type="component" value="Unassembled WGS sequence"/>
</dbReference>
<evidence type="ECO:0000256" key="12">
    <source>
        <dbReference type="ARBA" id="ARBA00022989"/>
    </source>
</evidence>
<organism evidence="19 20">
    <name type="scientific">Teratosphaeria destructans</name>
    <dbReference type="NCBI Taxonomy" id="418781"/>
    <lineage>
        <taxon>Eukaryota</taxon>
        <taxon>Fungi</taxon>
        <taxon>Dikarya</taxon>
        <taxon>Ascomycota</taxon>
        <taxon>Pezizomycotina</taxon>
        <taxon>Dothideomycetes</taxon>
        <taxon>Dothideomycetidae</taxon>
        <taxon>Mycosphaerellales</taxon>
        <taxon>Teratosphaeriaceae</taxon>
        <taxon>Teratosphaeria</taxon>
    </lineage>
</organism>
<dbReference type="Gene3D" id="3.40.50.1820">
    <property type="entry name" value="alpha/beta hydrolase"/>
    <property type="match status" value="1"/>
</dbReference>
<dbReference type="GO" id="GO:0006660">
    <property type="term" value="P:phosphatidylserine catabolic process"/>
    <property type="evidence" value="ECO:0007669"/>
    <property type="project" value="TreeGrafter"/>
</dbReference>
<dbReference type="FunFam" id="3.40.50.1820:FF:000129">
    <property type="entry name" value="Autophagy related lipase Atg15, putative"/>
    <property type="match status" value="1"/>
</dbReference>
<keyword evidence="13" id="KW-0072">Autophagy</keyword>
<evidence type="ECO:0000256" key="11">
    <source>
        <dbReference type="ARBA" id="ARBA00022968"/>
    </source>
</evidence>
<evidence type="ECO:0000256" key="4">
    <source>
        <dbReference type="ARBA" id="ARBA00010701"/>
    </source>
</evidence>
<keyword evidence="7" id="KW-0812">Transmembrane</keyword>
<protein>
    <recommendedName>
        <fullName evidence="6">triacylglycerol lipase</fullName>
        <ecNumber evidence="6">3.1.1.3</ecNumber>
    </recommendedName>
    <alternativeName>
        <fullName evidence="17">Autophagy-related protein 15</fullName>
    </alternativeName>
</protein>
<feature type="compositionally biased region" description="Low complexity" evidence="18">
    <location>
        <begin position="494"/>
        <end position="506"/>
    </location>
</feature>
<evidence type="ECO:0000256" key="15">
    <source>
        <dbReference type="ARBA" id="ARBA00023136"/>
    </source>
</evidence>
<feature type="region of interest" description="Disordered" evidence="18">
    <location>
        <begin position="555"/>
        <end position="587"/>
    </location>
</feature>
<reference evidence="19 20" key="1">
    <citation type="journal article" date="2018" name="IMA Fungus">
        <title>IMA Genome-F 10: Nine draft genome sequences of Claviceps purpurea s.lat., including C. arundinis, C. humidiphila, and C. cf. spartinae, pseudomolecules for the pitch canker pathogen Fusarium circinatum, draft genome of Davidsoniella eucalypti, Grosmannia galeiformis, Quambalaria eucalypti, and Teratosphaeria destructans.</title>
        <authorList>
            <person name="Wingfield B.D."/>
            <person name="Liu M."/>
            <person name="Nguyen H.D."/>
            <person name="Lane F.A."/>
            <person name="Morgan S.W."/>
            <person name="De Vos L."/>
            <person name="Wilken P.M."/>
            <person name="Duong T.A."/>
            <person name="Aylward J."/>
            <person name="Coetzee M.P."/>
            <person name="Dadej K."/>
            <person name="De Beer Z.W."/>
            <person name="Findlay W."/>
            <person name="Havenga M."/>
            <person name="Kolarik M."/>
            <person name="Menzies J.G."/>
            <person name="Naidoo K."/>
            <person name="Pochopski O."/>
            <person name="Shoukouhi P."/>
            <person name="Santana Q.C."/>
            <person name="Seifert K.A."/>
            <person name="Soal N."/>
            <person name="Steenkamp E.T."/>
            <person name="Tatham C.T."/>
            <person name="van der Nest M.A."/>
            <person name="Wingfield M.J."/>
        </authorList>
    </citation>
    <scope>NUCLEOTIDE SEQUENCE [LARGE SCALE GENOMIC DNA]</scope>
    <source>
        <strain evidence="19">CMW44962</strain>
    </source>
</reference>
<evidence type="ECO:0000256" key="16">
    <source>
        <dbReference type="ARBA" id="ARBA00023180"/>
    </source>
</evidence>
<gene>
    <name evidence="19" type="ORF">Tdes44962_MAKER09453</name>
</gene>
<evidence type="ECO:0000256" key="13">
    <source>
        <dbReference type="ARBA" id="ARBA00023006"/>
    </source>
</evidence>
<comment type="caution">
    <text evidence="19">The sequence shown here is derived from an EMBL/GenBank/DDBJ whole genome shotgun (WGS) entry which is preliminary data.</text>
</comment>
<keyword evidence="14" id="KW-0443">Lipid metabolism</keyword>
<keyword evidence="20" id="KW-1185">Reference proteome</keyword>
<dbReference type="GO" id="GO:0034727">
    <property type="term" value="P:piecemeal microautophagy of the nucleus"/>
    <property type="evidence" value="ECO:0007669"/>
    <property type="project" value="TreeGrafter"/>
</dbReference>
<evidence type="ECO:0000256" key="14">
    <source>
        <dbReference type="ARBA" id="ARBA00023098"/>
    </source>
</evidence>
<dbReference type="SUPFAM" id="SSF53474">
    <property type="entry name" value="alpha/beta-Hydrolases"/>
    <property type="match status" value="1"/>
</dbReference>
<evidence type="ECO:0000256" key="2">
    <source>
        <dbReference type="ARBA" id="ARBA00004270"/>
    </source>
</evidence>
<comment type="similarity">
    <text evidence="4">Belongs to the AB hydrolase superfamily. Lipase family.</text>
</comment>
<feature type="region of interest" description="Disordered" evidence="18">
    <location>
        <begin position="59"/>
        <end position="85"/>
    </location>
</feature>
<evidence type="ECO:0000256" key="7">
    <source>
        <dbReference type="ARBA" id="ARBA00022692"/>
    </source>
</evidence>
<name>A0A9W7ST01_9PEZI</name>
<keyword evidence="11" id="KW-0735">Signal-anchor</keyword>
<dbReference type="GO" id="GO:0032585">
    <property type="term" value="C:multivesicular body membrane"/>
    <property type="evidence" value="ECO:0007669"/>
    <property type="project" value="UniProtKB-SubCell"/>
</dbReference>
<keyword evidence="16" id="KW-0325">Glycoprotein</keyword>
<dbReference type="PANTHER" id="PTHR47175">
    <property type="entry name" value="LIPASE ATG15-RELATED"/>
    <property type="match status" value="1"/>
</dbReference>
<evidence type="ECO:0000256" key="10">
    <source>
        <dbReference type="ARBA" id="ARBA00022963"/>
    </source>
</evidence>